<name>A0AAN0NFP8_9RHOB</name>
<dbReference type="PANTHER" id="PTHR11961">
    <property type="entry name" value="CYTOCHROME C"/>
    <property type="match status" value="1"/>
</dbReference>
<dbReference type="GO" id="GO:0046872">
    <property type="term" value="F:metal ion binding"/>
    <property type="evidence" value="ECO:0007669"/>
    <property type="project" value="UniProtKB-KW"/>
</dbReference>
<keyword evidence="3 6" id="KW-0479">Metal-binding</keyword>
<keyword evidence="5 6" id="KW-0408">Iron</keyword>
<dbReference type="SUPFAM" id="SSF46626">
    <property type="entry name" value="Cytochrome c"/>
    <property type="match status" value="1"/>
</dbReference>
<evidence type="ECO:0000256" key="3">
    <source>
        <dbReference type="ARBA" id="ARBA00022723"/>
    </source>
</evidence>
<keyword evidence="4" id="KW-0249">Electron transport</keyword>
<keyword evidence="9" id="KW-1185">Reference proteome</keyword>
<sequence>MERDMFDTMTTTKIIGGLCSTLLVFLLGAWLAEEIYHSGGHYGEQAYVIEVEGAEGDEVEEVEEVPFSVVFASASAEDGEGLWRGCRSCHALESGEHGTGPALYGVVNRPVQFYDDFNYSGALAEVADVWSPENLNAFLENPRGYAPGTAMSYNGMRSAEDRADLIAYLATIGG</sequence>
<dbReference type="InterPro" id="IPR009056">
    <property type="entry name" value="Cyt_c-like_dom"/>
</dbReference>
<dbReference type="PRINTS" id="PR00604">
    <property type="entry name" value="CYTCHRMECIAB"/>
</dbReference>
<dbReference type="KEGG" id="yag:AABB28_10525"/>
<dbReference type="AlphaFoldDB" id="A0AAN0NFP8"/>
<dbReference type="PROSITE" id="PS51007">
    <property type="entry name" value="CYTC"/>
    <property type="match status" value="1"/>
</dbReference>
<protein>
    <submittedName>
        <fullName evidence="8">C-type cytochrome</fullName>
    </submittedName>
</protein>
<dbReference type="Proteomes" id="UP001451782">
    <property type="component" value="Chromosome"/>
</dbReference>
<evidence type="ECO:0000256" key="5">
    <source>
        <dbReference type="ARBA" id="ARBA00023004"/>
    </source>
</evidence>
<organism evidence="8 9">
    <name type="scientific">Yoonia algicola</name>
    <dbReference type="NCBI Taxonomy" id="3137368"/>
    <lineage>
        <taxon>Bacteria</taxon>
        <taxon>Pseudomonadati</taxon>
        <taxon>Pseudomonadota</taxon>
        <taxon>Alphaproteobacteria</taxon>
        <taxon>Rhodobacterales</taxon>
        <taxon>Paracoccaceae</taxon>
        <taxon>Yoonia</taxon>
    </lineage>
</organism>
<proteinExistence type="predicted"/>
<evidence type="ECO:0000313" key="8">
    <source>
        <dbReference type="EMBL" id="WZU62340.1"/>
    </source>
</evidence>
<dbReference type="GO" id="GO:0020037">
    <property type="term" value="F:heme binding"/>
    <property type="evidence" value="ECO:0007669"/>
    <property type="project" value="InterPro"/>
</dbReference>
<dbReference type="GO" id="GO:0009055">
    <property type="term" value="F:electron transfer activity"/>
    <property type="evidence" value="ECO:0007669"/>
    <property type="project" value="InterPro"/>
</dbReference>
<evidence type="ECO:0000256" key="4">
    <source>
        <dbReference type="ARBA" id="ARBA00022982"/>
    </source>
</evidence>
<evidence type="ECO:0000259" key="7">
    <source>
        <dbReference type="PROSITE" id="PS51007"/>
    </source>
</evidence>
<keyword evidence="2 6" id="KW-0349">Heme</keyword>
<keyword evidence="1" id="KW-0813">Transport</keyword>
<dbReference type="Gene3D" id="1.10.760.10">
    <property type="entry name" value="Cytochrome c-like domain"/>
    <property type="match status" value="1"/>
</dbReference>
<evidence type="ECO:0000256" key="1">
    <source>
        <dbReference type="ARBA" id="ARBA00022448"/>
    </source>
</evidence>
<evidence type="ECO:0000256" key="2">
    <source>
        <dbReference type="ARBA" id="ARBA00022617"/>
    </source>
</evidence>
<evidence type="ECO:0000313" key="9">
    <source>
        <dbReference type="Proteomes" id="UP001451782"/>
    </source>
</evidence>
<dbReference type="RefSeq" id="WP_342068748.1">
    <property type="nucleotide sequence ID" value="NZ_CP151762.1"/>
</dbReference>
<dbReference type="Pfam" id="PF00034">
    <property type="entry name" value="Cytochrom_C"/>
    <property type="match status" value="1"/>
</dbReference>
<accession>A0AAN0NFP8</accession>
<evidence type="ECO:0000256" key="6">
    <source>
        <dbReference type="PROSITE-ProRule" id="PRU00433"/>
    </source>
</evidence>
<dbReference type="InterPro" id="IPR002327">
    <property type="entry name" value="Cyt_c_1A/1B"/>
</dbReference>
<dbReference type="InterPro" id="IPR036909">
    <property type="entry name" value="Cyt_c-like_dom_sf"/>
</dbReference>
<reference evidence="8 9" key="1">
    <citation type="submission" date="2024-04" db="EMBL/GenBank/DDBJ databases">
        <title>Phylogenomic analyses of a clade within the roseobacter group suggest taxonomic reassignments of species of the genera Aestuariivita, Citreicella, Loktanella, Nautella, Pelagibaca, Ruegeria, Thalassobius, Thiobacimonas and Tropicibacter, and the proposal o.</title>
        <authorList>
            <person name="Jeon C.O."/>
        </authorList>
    </citation>
    <scope>NUCLEOTIDE SEQUENCE [LARGE SCALE GENOMIC DNA]</scope>
    <source>
        <strain evidence="8 9">G8-12</strain>
    </source>
</reference>
<feature type="domain" description="Cytochrome c" evidence="7">
    <location>
        <begin position="74"/>
        <end position="173"/>
    </location>
</feature>
<dbReference type="EMBL" id="CP151762">
    <property type="protein sequence ID" value="WZU62340.1"/>
    <property type="molecule type" value="Genomic_DNA"/>
</dbReference>
<gene>
    <name evidence="8" type="ORF">AABB28_10525</name>
</gene>